<evidence type="ECO:0000256" key="2">
    <source>
        <dbReference type="ARBA" id="ARBA00022638"/>
    </source>
</evidence>
<organism evidence="5 6">
    <name type="scientific">Paraburkholderia acidicola</name>
    <dbReference type="NCBI Taxonomy" id="1912599"/>
    <lineage>
        <taxon>Bacteria</taxon>
        <taxon>Pseudomonadati</taxon>
        <taxon>Pseudomonadota</taxon>
        <taxon>Betaproteobacteria</taxon>
        <taxon>Burkholderiales</taxon>
        <taxon>Burkholderiaceae</taxon>
        <taxon>Paraburkholderia</taxon>
    </lineage>
</organism>
<dbReference type="InterPro" id="IPR023347">
    <property type="entry name" value="Lysozyme_dom_sf"/>
</dbReference>
<keyword evidence="1 3" id="KW-0929">Antimicrobial</keyword>
<dbReference type="RefSeq" id="WP_349541718.1">
    <property type="nucleotide sequence ID" value="NZ_JAOALG010000001.1"/>
</dbReference>
<sequence length="170" mass="18349">MPSANANMSMSLAGYAALRVSEGVVMSYYNDNHLPTGGNCTWGIGTLAHMGPCTQEELQRTVLPEQANAILYNRVHDAERRVRAIVTERPLTQAQFDAAVSFAYNSSNVNTRLALSPANTGDLGGVATQMMSNVLITPRNRDGSPAGPPVRSRGLVNRRTRESSAFRAAR</sequence>
<proteinExistence type="inferred from homology"/>
<keyword evidence="3" id="KW-0378">Hydrolase</keyword>
<dbReference type="InterPro" id="IPR051018">
    <property type="entry name" value="Bacteriophage_GH24"/>
</dbReference>
<dbReference type="PANTHER" id="PTHR38107:SF3">
    <property type="entry name" value="LYSOZYME RRRD-RELATED"/>
    <property type="match status" value="1"/>
</dbReference>
<comment type="catalytic activity">
    <reaction evidence="3">
        <text>Hydrolysis of (1-&gt;4)-beta-linkages between N-acetylmuramic acid and N-acetyl-D-glucosamine residues in a peptidoglycan and between N-acetyl-D-glucosamine residues in chitodextrins.</text>
        <dbReference type="EC" id="3.2.1.17"/>
    </reaction>
</comment>
<comment type="similarity">
    <text evidence="3">Belongs to the glycosyl hydrolase 24 family.</text>
</comment>
<dbReference type="InterPro" id="IPR023346">
    <property type="entry name" value="Lysozyme-like_dom_sf"/>
</dbReference>
<keyword evidence="3" id="KW-0326">Glycosidase</keyword>
<dbReference type="EMBL" id="JAOALG010000001">
    <property type="protein sequence ID" value="MEQ5839124.1"/>
    <property type="molecule type" value="Genomic_DNA"/>
</dbReference>
<keyword evidence="2 3" id="KW-0081">Bacteriolytic enzyme</keyword>
<comment type="caution">
    <text evidence="5">The sequence shown here is derived from an EMBL/GenBank/DDBJ whole genome shotgun (WGS) entry which is preliminary data.</text>
</comment>
<evidence type="ECO:0000256" key="3">
    <source>
        <dbReference type="RuleBase" id="RU003788"/>
    </source>
</evidence>
<dbReference type="PANTHER" id="PTHR38107">
    <property type="match status" value="1"/>
</dbReference>
<protein>
    <recommendedName>
        <fullName evidence="3">Lysozyme</fullName>
        <ecNumber evidence="3">3.2.1.17</ecNumber>
    </recommendedName>
</protein>
<dbReference type="SUPFAM" id="SSF53955">
    <property type="entry name" value="Lysozyme-like"/>
    <property type="match status" value="1"/>
</dbReference>
<evidence type="ECO:0000256" key="4">
    <source>
        <dbReference type="SAM" id="MobiDB-lite"/>
    </source>
</evidence>
<keyword evidence="6" id="KW-1185">Reference proteome</keyword>
<reference evidence="5 6" key="1">
    <citation type="journal article" date="2024" name="Chem. Sci.">
        <title>Discovery of a lagriamide polyketide by integrated genome mining, isotopic labeling, and untargeted metabolomics.</title>
        <authorList>
            <person name="Fergusson C.H."/>
            <person name="Saulog J."/>
            <person name="Paulo B.S."/>
            <person name="Wilson D.M."/>
            <person name="Liu D.Y."/>
            <person name="Morehouse N.J."/>
            <person name="Waterworth S."/>
            <person name="Barkei J."/>
            <person name="Gray C.A."/>
            <person name="Kwan J.C."/>
            <person name="Eustaquio A.S."/>
            <person name="Linington R.G."/>
        </authorList>
    </citation>
    <scope>NUCLEOTIDE SEQUENCE [LARGE SCALE GENOMIC DNA]</scope>
    <source>
        <strain evidence="5 6">RL17-338-BIF-B</strain>
    </source>
</reference>
<gene>
    <name evidence="5" type="ORF">N0A02_06685</name>
</gene>
<accession>A0ABV1LIM0</accession>
<evidence type="ECO:0000256" key="1">
    <source>
        <dbReference type="ARBA" id="ARBA00022529"/>
    </source>
</evidence>
<dbReference type="Proteomes" id="UP001469089">
    <property type="component" value="Unassembled WGS sequence"/>
</dbReference>
<feature type="region of interest" description="Disordered" evidence="4">
    <location>
        <begin position="137"/>
        <end position="170"/>
    </location>
</feature>
<evidence type="ECO:0000313" key="6">
    <source>
        <dbReference type="Proteomes" id="UP001469089"/>
    </source>
</evidence>
<dbReference type="Pfam" id="PF00959">
    <property type="entry name" value="Phage_lysozyme"/>
    <property type="match status" value="1"/>
</dbReference>
<dbReference type="Gene3D" id="1.10.530.40">
    <property type="match status" value="1"/>
</dbReference>
<dbReference type="EC" id="3.2.1.17" evidence="3"/>
<evidence type="ECO:0000313" key="5">
    <source>
        <dbReference type="EMBL" id="MEQ5839124.1"/>
    </source>
</evidence>
<dbReference type="InterPro" id="IPR002196">
    <property type="entry name" value="Glyco_hydro_24"/>
</dbReference>
<name>A0ABV1LIM0_9BURK</name>